<evidence type="ECO:0000256" key="1">
    <source>
        <dbReference type="SAM" id="Phobius"/>
    </source>
</evidence>
<feature type="transmembrane region" description="Helical" evidence="1">
    <location>
        <begin position="117"/>
        <end position="137"/>
    </location>
</feature>
<keyword evidence="1" id="KW-0472">Membrane</keyword>
<proteinExistence type="predicted"/>
<evidence type="ECO:0000259" key="2">
    <source>
        <dbReference type="PROSITE" id="PS50805"/>
    </source>
</evidence>
<name>A0A8D2K6A5_THEGE</name>
<reference evidence="3" key="1">
    <citation type="submission" date="2018-05" db="EMBL/GenBank/DDBJ databases">
        <title>Whole genome of Theropithecus gelada.</title>
        <authorList>
            <person name="Chiou K.L."/>
            <person name="Snyder-Mackler N."/>
        </authorList>
    </citation>
    <scope>NUCLEOTIDE SEQUENCE [LARGE SCALE GENOMIC DNA]</scope>
</reference>
<dbReference type="Proteomes" id="UP000694411">
    <property type="component" value="Chromosome X"/>
</dbReference>
<evidence type="ECO:0000313" key="4">
    <source>
        <dbReference type="Proteomes" id="UP000694411"/>
    </source>
</evidence>
<dbReference type="AlphaFoldDB" id="A0A8D2K6A5"/>
<keyword evidence="1" id="KW-1133">Transmembrane helix</keyword>
<dbReference type="GO" id="GO:0006355">
    <property type="term" value="P:regulation of DNA-templated transcription"/>
    <property type="evidence" value="ECO:0007669"/>
    <property type="project" value="InterPro"/>
</dbReference>
<dbReference type="Ensembl" id="ENSTGET00000032770.1">
    <property type="protein sequence ID" value="ENSTGEP00000027482.1"/>
    <property type="gene ID" value="ENSTGEG00000022191.1"/>
</dbReference>
<keyword evidence="1" id="KW-0812">Transmembrane</keyword>
<reference evidence="3" key="3">
    <citation type="submission" date="2025-09" db="UniProtKB">
        <authorList>
            <consortium name="Ensembl"/>
        </authorList>
    </citation>
    <scope>IDENTIFICATION</scope>
</reference>
<protein>
    <recommendedName>
        <fullName evidence="2">KRAB domain-containing protein</fullName>
    </recommendedName>
</protein>
<keyword evidence="4" id="KW-1185">Reference proteome</keyword>
<dbReference type="InterPro" id="IPR001909">
    <property type="entry name" value="KRAB"/>
</dbReference>
<accession>A0A8D2K6A5</accession>
<evidence type="ECO:0000313" key="3">
    <source>
        <dbReference type="Ensembl" id="ENSTGEP00000027482.1"/>
    </source>
</evidence>
<feature type="domain" description="KRAB" evidence="2">
    <location>
        <begin position="8"/>
        <end position="68"/>
    </location>
</feature>
<organism evidence="3 4">
    <name type="scientific">Theropithecus gelada</name>
    <name type="common">Gelada baboon</name>
    <dbReference type="NCBI Taxonomy" id="9565"/>
    <lineage>
        <taxon>Eukaryota</taxon>
        <taxon>Metazoa</taxon>
        <taxon>Chordata</taxon>
        <taxon>Craniata</taxon>
        <taxon>Vertebrata</taxon>
        <taxon>Euteleostomi</taxon>
        <taxon>Mammalia</taxon>
        <taxon>Eutheria</taxon>
        <taxon>Euarchontoglires</taxon>
        <taxon>Primates</taxon>
        <taxon>Haplorrhini</taxon>
        <taxon>Catarrhini</taxon>
        <taxon>Cercopithecidae</taxon>
        <taxon>Cercopithecinae</taxon>
        <taxon>Theropithecus</taxon>
    </lineage>
</organism>
<dbReference type="SMART" id="SM00349">
    <property type="entry name" value="KRAB"/>
    <property type="match status" value="1"/>
</dbReference>
<dbReference type="InterPro" id="IPR036051">
    <property type="entry name" value="KRAB_dom_sf"/>
</dbReference>
<sequence length="148" mass="17468">MAMSWELLTFKDMFVDFVLEQRQNVMLGNYSHLVSKGYLVAKPDAIFRLGLGKKSRMIDGGNAMKICPKIYPDKTLLFLIRQRLFKYYSWGRCSKHNLNIHSQNRGYVRKKDERCKVYWNLLLILMPVLVLLLHLILQKLWPECMISA</sequence>
<dbReference type="PROSITE" id="PS50805">
    <property type="entry name" value="KRAB"/>
    <property type="match status" value="1"/>
</dbReference>
<dbReference type="SUPFAM" id="SSF109640">
    <property type="entry name" value="KRAB domain (Kruppel-associated box)"/>
    <property type="match status" value="1"/>
</dbReference>
<reference evidence="3" key="2">
    <citation type="submission" date="2025-08" db="UniProtKB">
        <authorList>
            <consortium name="Ensembl"/>
        </authorList>
    </citation>
    <scope>IDENTIFICATION</scope>
</reference>